<dbReference type="Proteomes" id="UP000039021">
    <property type="component" value="Unassembled WGS sequence"/>
</dbReference>
<feature type="compositionally biased region" description="Polar residues" evidence="1">
    <location>
        <begin position="24"/>
        <end position="33"/>
    </location>
</feature>
<proteinExistence type="predicted"/>
<name>A0A916L895_MYCTX</name>
<evidence type="ECO:0000313" key="3">
    <source>
        <dbReference type="Proteomes" id="UP000039021"/>
    </source>
</evidence>
<comment type="caution">
    <text evidence="2">The sequence shown here is derived from an EMBL/GenBank/DDBJ whole genome shotgun (WGS) entry which is preliminary data.</text>
</comment>
<evidence type="ECO:0000313" key="2">
    <source>
        <dbReference type="EMBL" id="COX07593.1"/>
    </source>
</evidence>
<sequence length="70" mass="7596">MIGRVCGTAIGTVPRPMVCRTPRRSASNRTAVMNRSHFRSGSKPASSRNGVPMLSRSAYRLSSGSSEWVK</sequence>
<dbReference type="EMBL" id="CSBK01000191">
    <property type="protein sequence ID" value="COX07593.1"/>
    <property type="molecule type" value="Genomic_DNA"/>
</dbReference>
<reference evidence="3" key="1">
    <citation type="submission" date="2015-03" db="EMBL/GenBank/DDBJ databases">
        <authorList>
            <consortium name="Pathogen Informatics"/>
        </authorList>
    </citation>
    <scope>NUCLEOTIDE SEQUENCE [LARGE SCALE GENOMIC DNA]</scope>
    <source>
        <strain evidence="3">N09902308</strain>
    </source>
</reference>
<evidence type="ECO:0000256" key="1">
    <source>
        <dbReference type="SAM" id="MobiDB-lite"/>
    </source>
</evidence>
<dbReference type="AlphaFoldDB" id="A0A916L895"/>
<organism evidence="2 3">
    <name type="scientific">Mycobacterium tuberculosis</name>
    <dbReference type="NCBI Taxonomy" id="1773"/>
    <lineage>
        <taxon>Bacteria</taxon>
        <taxon>Bacillati</taxon>
        <taxon>Actinomycetota</taxon>
        <taxon>Actinomycetes</taxon>
        <taxon>Mycobacteriales</taxon>
        <taxon>Mycobacteriaceae</taxon>
        <taxon>Mycobacterium</taxon>
        <taxon>Mycobacterium tuberculosis complex</taxon>
    </lineage>
</organism>
<protein>
    <submittedName>
        <fullName evidence="2">Uncharacterized protein</fullName>
    </submittedName>
</protein>
<accession>A0A916L895</accession>
<feature type="compositionally biased region" description="Low complexity" evidence="1">
    <location>
        <begin position="54"/>
        <end position="70"/>
    </location>
</feature>
<feature type="region of interest" description="Disordered" evidence="1">
    <location>
        <begin position="18"/>
        <end position="70"/>
    </location>
</feature>
<gene>
    <name evidence="2" type="ORF">ERS007739_00630</name>
</gene>